<dbReference type="PANTHER" id="PTHR39430:SF1">
    <property type="entry name" value="PROTEASE"/>
    <property type="match status" value="1"/>
</dbReference>
<dbReference type="EMBL" id="FNGY01000017">
    <property type="protein sequence ID" value="SDO65599.1"/>
    <property type="molecule type" value="Genomic_DNA"/>
</dbReference>
<evidence type="ECO:0000313" key="4">
    <source>
        <dbReference type="Proteomes" id="UP000183200"/>
    </source>
</evidence>
<keyword evidence="4" id="KW-1185">Reference proteome</keyword>
<organism evidence="3 4">
    <name type="scientific">Pedobacter steynii</name>
    <dbReference type="NCBI Taxonomy" id="430522"/>
    <lineage>
        <taxon>Bacteria</taxon>
        <taxon>Pseudomonadati</taxon>
        <taxon>Bacteroidota</taxon>
        <taxon>Sphingobacteriia</taxon>
        <taxon>Sphingobacteriales</taxon>
        <taxon>Sphingobacteriaceae</taxon>
        <taxon>Pedobacter</taxon>
    </lineage>
</organism>
<proteinExistence type="predicted"/>
<feature type="transmembrane region" description="Helical" evidence="1">
    <location>
        <begin position="146"/>
        <end position="162"/>
    </location>
</feature>
<dbReference type="RefSeq" id="WP_172665007.1">
    <property type="nucleotide sequence ID" value="NZ_FNGY01000017.1"/>
</dbReference>
<keyword evidence="1" id="KW-0812">Transmembrane</keyword>
<gene>
    <name evidence="3" type="ORF">SAMN05421820_117108</name>
</gene>
<feature type="transmembrane region" description="Helical" evidence="1">
    <location>
        <begin position="38"/>
        <end position="58"/>
    </location>
</feature>
<dbReference type="Proteomes" id="UP000183200">
    <property type="component" value="Unassembled WGS sequence"/>
</dbReference>
<evidence type="ECO:0000259" key="2">
    <source>
        <dbReference type="Pfam" id="PF02517"/>
    </source>
</evidence>
<sequence length="277" mass="31661">MIVIPYIVIIGIFQFIASRILGLDILEEHIKMSSWQRFVMTLFGAFGTFFSVFLFKRYADKECFCTTGFRERHLYDVFWGVLIGFSVITSGFLTLVYMGKIKYLTNVFLPEDFLLSSCTFILVAASEELFVRGYVLGNLMHSMSKYKALIVSSVFFTLMHGLNSNYRWLAGIVLFLSGILLGLSYLYTGNLWFPIALHFSWNFFQGTIFGFGVSGTNAYSLITQFRHGDTIWNGGSFGFEGSILAVVFQIIPIVIIYLLLKKKQPNLFKNNEMYGIR</sequence>
<dbReference type="Pfam" id="PF02517">
    <property type="entry name" value="Rce1-like"/>
    <property type="match status" value="1"/>
</dbReference>
<protein>
    <recommendedName>
        <fullName evidence="2">CAAX prenyl protease 2/Lysostaphin resistance protein A-like domain-containing protein</fullName>
    </recommendedName>
</protein>
<dbReference type="GO" id="GO:0004175">
    <property type="term" value="F:endopeptidase activity"/>
    <property type="evidence" value="ECO:0007669"/>
    <property type="project" value="UniProtKB-ARBA"/>
</dbReference>
<keyword evidence="1" id="KW-1133">Transmembrane helix</keyword>
<name>A0A1H0LBG0_9SPHI</name>
<feature type="transmembrane region" description="Helical" evidence="1">
    <location>
        <begin position="6"/>
        <end position="26"/>
    </location>
</feature>
<feature type="domain" description="CAAX prenyl protease 2/Lysostaphin resistance protein A-like" evidence="2">
    <location>
        <begin position="114"/>
        <end position="204"/>
    </location>
</feature>
<accession>A0A1H0LBG0</accession>
<dbReference type="InterPro" id="IPR003675">
    <property type="entry name" value="Rce1/LyrA-like_dom"/>
</dbReference>
<feature type="transmembrane region" description="Helical" evidence="1">
    <location>
        <begin position="199"/>
        <end position="222"/>
    </location>
</feature>
<feature type="transmembrane region" description="Helical" evidence="1">
    <location>
        <begin position="78"/>
        <end position="98"/>
    </location>
</feature>
<dbReference type="GO" id="GO:0080120">
    <property type="term" value="P:CAAX-box protein maturation"/>
    <property type="evidence" value="ECO:0007669"/>
    <property type="project" value="UniProtKB-ARBA"/>
</dbReference>
<reference evidence="4" key="1">
    <citation type="submission" date="2016-10" db="EMBL/GenBank/DDBJ databases">
        <authorList>
            <person name="Varghese N."/>
            <person name="Submissions S."/>
        </authorList>
    </citation>
    <scope>NUCLEOTIDE SEQUENCE [LARGE SCALE GENOMIC DNA]</scope>
    <source>
        <strain evidence="4">DSM 19110</strain>
    </source>
</reference>
<dbReference type="PANTHER" id="PTHR39430">
    <property type="entry name" value="MEMBRANE-ASSOCIATED PROTEASE-RELATED"/>
    <property type="match status" value="1"/>
</dbReference>
<feature type="transmembrane region" description="Helical" evidence="1">
    <location>
        <begin position="168"/>
        <end position="187"/>
    </location>
</feature>
<evidence type="ECO:0000313" key="3">
    <source>
        <dbReference type="EMBL" id="SDO65599.1"/>
    </source>
</evidence>
<dbReference type="AlphaFoldDB" id="A0A1H0LBG0"/>
<evidence type="ECO:0000256" key="1">
    <source>
        <dbReference type="SAM" id="Phobius"/>
    </source>
</evidence>
<feature type="transmembrane region" description="Helical" evidence="1">
    <location>
        <begin position="242"/>
        <end position="260"/>
    </location>
</feature>
<keyword evidence="1" id="KW-0472">Membrane</keyword>